<evidence type="ECO:0000256" key="3">
    <source>
        <dbReference type="SAM" id="MobiDB-lite"/>
    </source>
</evidence>
<evidence type="ECO:0000256" key="1">
    <source>
        <dbReference type="ARBA" id="ARBA00005445"/>
    </source>
</evidence>
<reference evidence="4 5" key="1">
    <citation type="journal article" date="2010" name="Stand. Genomic Sci.">
        <title>Complete genome sequence of Conexibacter woesei type strain (ID131577).</title>
        <authorList>
            <person name="Pukall R."/>
            <person name="Lapidus A."/>
            <person name="Glavina Del Rio T."/>
            <person name="Copeland A."/>
            <person name="Tice H."/>
            <person name="Cheng J.-F."/>
            <person name="Lucas S."/>
            <person name="Chen F."/>
            <person name="Nolan M."/>
            <person name="Bruce D."/>
            <person name="Goodwin L."/>
            <person name="Pitluck S."/>
            <person name="Mavromatis K."/>
            <person name="Ivanova N."/>
            <person name="Ovchinnikova G."/>
            <person name="Pati A."/>
            <person name="Chen A."/>
            <person name="Palaniappan K."/>
            <person name="Land M."/>
            <person name="Hauser L."/>
            <person name="Chang Y.-J."/>
            <person name="Jeffries C.D."/>
            <person name="Chain P."/>
            <person name="Meincke L."/>
            <person name="Sims D."/>
            <person name="Brettin T."/>
            <person name="Detter J.C."/>
            <person name="Rohde M."/>
            <person name="Goeker M."/>
            <person name="Bristow J."/>
            <person name="Eisen J.A."/>
            <person name="Markowitz V."/>
            <person name="Kyrpides N.C."/>
            <person name="Klenk H.-P."/>
            <person name="Hugenholtz P."/>
        </authorList>
    </citation>
    <scope>NUCLEOTIDE SEQUENCE [LARGE SCALE GENOMIC DNA]</scope>
    <source>
        <strain evidence="5">DSM 14684 / CIP 108061 / JCM 11494 / NBRC 100937 / ID131577</strain>
    </source>
</reference>
<reference evidence="5" key="2">
    <citation type="submission" date="2010-01" db="EMBL/GenBank/DDBJ databases">
        <title>The complete genome of Conexibacter woesei DSM 14684.</title>
        <authorList>
            <consortium name="US DOE Joint Genome Institute (JGI-PGF)"/>
            <person name="Lucas S."/>
            <person name="Copeland A."/>
            <person name="Lapidus A."/>
            <person name="Glavina del Rio T."/>
            <person name="Dalin E."/>
            <person name="Tice H."/>
            <person name="Bruce D."/>
            <person name="Goodwin L."/>
            <person name="Pitluck S."/>
            <person name="Kyrpides N."/>
            <person name="Mavromatis K."/>
            <person name="Ivanova N."/>
            <person name="Mikhailova N."/>
            <person name="Chertkov O."/>
            <person name="Brettin T."/>
            <person name="Detter J.C."/>
            <person name="Han C."/>
            <person name="Larimer F."/>
            <person name="Land M."/>
            <person name="Hauser L."/>
            <person name="Markowitz V."/>
            <person name="Cheng J.-F."/>
            <person name="Hugenholtz P."/>
            <person name="Woyke T."/>
            <person name="Wu D."/>
            <person name="Pukall R."/>
            <person name="Steenblock K."/>
            <person name="Schneider S."/>
            <person name="Klenk H.-P."/>
            <person name="Eisen J.A."/>
        </authorList>
    </citation>
    <scope>NUCLEOTIDE SEQUENCE [LARGE SCALE GENOMIC DNA]</scope>
    <source>
        <strain evidence="5">DSM 14684 / CIP 108061 / JCM 11494 / NBRC 100937 / ID131577</strain>
    </source>
</reference>
<evidence type="ECO:0008006" key="6">
    <source>
        <dbReference type="Google" id="ProtNLM"/>
    </source>
</evidence>
<dbReference type="RefSeq" id="WP_012934612.1">
    <property type="nucleotide sequence ID" value="NC_013739.1"/>
</dbReference>
<feature type="region of interest" description="Disordered" evidence="3">
    <location>
        <begin position="251"/>
        <end position="305"/>
    </location>
</feature>
<organism evidence="4 5">
    <name type="scientific">Conexibacter woesei (strain DSM 14684 / CCUG 47730 / CIP 108061 / JCM 11494 / NBRC 100937 / ID131577)</name>
    <dbReference type="NCBI Taxonomy" id="469383"/>
    <lineage>
        <taxon>Bacteria</taxon>
        <taxon>Bacillati</taxon>
        <taxon>Actinomycetota</taxon>
        <taxon>Thermoleophilia</taxon>
        <taxon>Solirubrobacterales</taxon>
        <taxon>Conexibacteraceae</taxon>
        <taxon>Conexibacter</taxon>
    </lineage>
</organism>
<dbReference type="eggNOG" id="COG4932">
    <property type="taxonomic scope" value="Bacteria"/>
</dbReference>
<dbReference type="InterPro" id="IPR021884">
    <property type="entry name" value="Ice-bd_prot"/>
</dbReference>
<dbReference type="STRING" id="469383.Cwoe_3142"/>
<dbReference type="EMBL" id="CP001854">
    <property type="protein sequence ID" value="ADB51561.1"/>
    <property type="molecule type" value="Genomic_DNA"/>
</dbReference>
<feature type="region of interest" description="Disordered" evidence="3">
    <location>
        <begin position="386"/>
        <end position="412"/>
    </location>
</feature>
<keyword evidence="5" id="KW-1185">Reference proteome</keyword>
<protein>
    <recommendedName>
        <fullName evidence="6">DUF3494 domain-containing protein</fullName>
    </recommendedName>
</protein>
<dbReference type="KEGG" id="cwo:Cwoe_3142"/>
<dbReference type="Pfam" id="PF11999">
    <property type="entry name" value="Ice_binding"/>
    <property type="match status" value="1"/>
</dbReference>
<comment type="similarity">
    <text evidence="1">Belongs to the ice-binding protein family.</text>
</comment>
<feature type="compositionally biased region" description="Gly residues" evidence="3">
    <location>
        <begin position="251"/>
        <end position="288"/>
    </location>
</feature>
<proteinExistence type="inferred from homology"/>
<accession>D3FDU5</accession>
<keyword evidence="2" id="KW-0732">Signal</keyword>
<name>D3FDU5_CONWI</name>
<feature type="compositionally biased region" description="Low complexity" evidence="3">
    <location>
        <begin position="289"/>
        <end position="298"/>
    </location>
</feature>
<dbReference type="OrthoDB" id="2082707at2"/>
<evidence type="ECO:0000313" key="4">
    <source>
        <dbReference type="EMBL" id="ADB51561.1"/>
    </source>
</evidence>
<sequence precursor="true">MATAPRTTCDPFAGISLSARRVAGAFAVALLVVLTSLTSAALAAQPPVGLGTADSFAVLSGSTVTNIGPSTINGNLGVSPGTAVIGFPPGTVNGTIHAADAVAGQAQSDLTTAYDDAAGRTPPAAVPADLTGHTLTPGVYRSASALALTGQLTLDAQGDPSAVFVFQAGSTLITGSGSHVSLVNGAQPCNVFWQVGSSATLGTTSVFAGNILALTSITLTDGVTLHGRALARNGAVTLINDTITAARCATGGGTPGGGTPGGGGGGSGGGGTGGGGGTQGGGPGGGNGTNAAPNGRGALTTTPSRVARYGTTRCVQRTFRALVTGRSIRRVVFTVDRLVVTTARRAPFAAMIEPGDGISTLKARVTFNDGTPAVTRRMRMRACAAARRPVAAPQRPSTPPSRPPRTPGGFTG</sequence>
<feature type="compositionally biased region" description="Pro residues" evidence="3">
    <location>
        <begin position="396"/>
        <end position="406"/>
    </location>
</feature>
<dbReference type="AlphaFoldDB" id="D3FDU5"/>
<dbReference type="Proteomes" id="UP000008229">
    <property type="component" value="Chromosome"/>
</dbReference>
<feature type="compositionally biased region" description="Low complexity" evidence="3">
    <location>
        <begin position="386"/>
        <end position="395"/>
    </location>
</feature>
<gene>
    <name evidence="4" type="ordered locus">Cwoe_3142</name>
</gene>
<evidence type="ECO:0000256" key="2">
    <source>
        <dbReference type="ARBA" id="ARBA00022729"/>
    </source>
</evidence>
<evidence type="ECO:0000313" key="5">
    <source>
        <dbReference type="Proteomes" id="UP000008229"/>
    </source>
</evidence>
<dbReference type="HOGENOM" id="CLU_666842_0_0_11"/>